<dbReference type="Pfam" id="PF00447">
    <property type="entry name" value="HSF_DNA-bind"/>
    <property type="match status" value="1"/>
</dbReference>
<feature type="region of interest" description="Disordered" evidence="7">
    <location>
        <begin position="298"/>
        <end position="347"/>
    </location>
</feature>
<dbReference type="GO" id="GO:0005634">
    <property type="term" value="C:nucleus"/>
    <property type="evidence" value="ECO:0007669"/>
    <property type="project" value="UniProtKB-SubCell"/>
</dbReference>
<dbReference type="InterPro" id="IPR036388">
    <property type="entry name" value="WH-like_DNA-bd_sf"/>
</dbReference>
<dbReference type="Gene3D" id="1.10.10.10">
    <property type="entry name" value="Winged helix-like DNA-binding domain superfamily/Winged helix DNA-binding domain"/>
    <property type="match status" value="1"/>
</dbReference>
<dbReference type="GO" id="GO:0043565">
    <property type="term" value="F:sequence-specific DNA binding"/>
    <property type="evidence" value="ECO:0007669"/>
    <property type="project" value="InterPro"/>
</dbReference>
<evidence type="ECO:0000256" key="7">
    <source>
        <dbReference type="SAM" id="MobiDB-lite"/>
    </source>
</evidence>
<accession>A0A7S2F3P3</accession>
<reference evidence="9" key="1">
    <citation type="submission" date="2021-01" db="EMBL/GenBank/DDBJ databases">
        <authorList>
            <person name="Corre E."/>
            <person name="Pelletier E."/>
            <person name="Niang G."/>
            <person name="Scheremetjew M."/>
            <person name="Finn R."/>
            <person name="Kale V."/>
            <person name="Holt S."/>
            <person name="Cochrane G."/>
            <person name="Meng A."/>
            <person name="Brown T."/>
            <person name="Cohen L."/>
        </authorList>
    </citation>
    <scope>NUCLEOTIDE SEQUENCE</scope>
    <source>
        <strain evidence="9">CCMP1381</strain>
    </source>
</reference>
<comment type="subcellular location">
    <subcellularLocation>
        <location evidence="1">Nucleus</location>
    </subcellularLocation>
</comment>
<keyword evidence="3" id="KW-0238">DNA-binding</keyword>
<dbReference type="EMBL" id="HBGS01002347">
    <property type="protein sequence ID" value="CAD9371439.1"/>
    <property type="molecule type" value="Transcribed_RNA"/>
</dbReference>
<dbReference type="InterPro" id="IPR000232">
    <property type="entry name" value="HSF_DNA-bd"/>
</dbReference>
<dbReference type="GO" id="GO:0003700">
    <property type="term" value="F:DNA-binding transcription factor activity"/>
    <property type="evidence" value="ECO:0007669"/>
    <property type="project" value="InterPro"/>
</dbReference>
<proteinExistence type="inferred from homology"/>
<dbReference type="AlphaFoldDB" id="A0A7S2F3P3"/>
<keyword evidence="4" id="KW-0804">Transcription</keyword>
<evidence type="ECO:0000259" key="8">
    <source>
        <dbReference type="SMART" id="SM00415"/>
    </source>
</evidence>
<evidence type="ECO:0000256" key="6">
    <source>
        <dbReference type="RuleBase" id="RU004020"/>
    </source>
</evidence>
<evidence type="ECO:0000256" key="3">
    <source>
        <dbReference type="ARBA" id="ARBA00023125"/>
    </source>
</evidence>
<dbReference type="SMART" id="SM00415">
    <property type="entry name" value="HSF"/>
    <property type="match status" value="1"/>
</dbReference>
<dbReference type="PANTHER" id="PTHR10015">
    <property type="entry name" value="HEAT SHOCK TRANSCRIPTION FACTOR"/>
    <property type="match status" value="1"/>
</dbReference>
<dbReference type="InterPro" id="IPR036390">
    <property type="entry name" value="WH_DNA-bd_sf"/>
</dbReference>
<evidence type="ECO:0000256" key="5">
    <source>
        <dbReference type="ARBA" id="ARBA00023242"/>
    </source>
</evidence>
<evidence type="ECO:0000256" key="1">
    <source>
        <dbReference type="ARBA" id="ARBA00004123"/>
    </source>
</evidence>
<feature type="domain" description="HSF-type DNA-binding" evidence="8">
    <location>
        <begin position="1"/>
        <end position="101"/>
    </location>
</feature>
<dbReference type="PRINTS" id="PR00056">
    <property type="entry name" value="HSFDOMAIN"/>
</dbReference>
<sequence length="447" mass="48966">MSDFIAKTYTMVNSCPSDVCCWSLLGDSFIIKDQSLFADMLPHFFKHKNFRSFVRQLNFYGFRKIRAEMALRPTRPTHWSEFRHENFRRNEPELLKIIKRTGTTEHIKATEGSELEILRQQVTAMQTQIDTLTGLVTQLVADRAHQIFTQPNMKRRRLATEVEEHNNVTDASEHKSSQKPLYIKAEAGAAPIQSQFAKEPVQQGQQAAMDPMALTSAGQMEPIMEQRAMDMEGVPLSQVGALRSFEILRDLLSSGSAGSGPAIEALERMGSDPLRLMSTLSIGEDDIRSILGTDYQSHTLTHGSSDGSLTSAIPSQQSIKSEGASPTSLNNQGTHEGNGVEDDSTGRIPPMVAAFALGAAGATDAFLYKKAPTGENVTHKHSHPGLNNHGHRLSQPEGTPPTINAVPRGPAMLPHMPPSSNHLEGMPLGRVESAHGSSLANLRTYPD</sequence>
<feature type="region of interest" description="Disordered" evidence="7">
    <location>
        <begin position="408"/>
        <end position="447"/>
    </location>
</feature>
<keyword evidence="5" id="KW-0539">Nucleus</keyword>
<evidence type="ECO:0000313" key="9">
    <source>
        <dbReference type="EMBL" id="CAD9371439.1"/>
    </source>
</evidence>
<evidence type="ECO:0000256" key="2">
    <source>
        <dbReference type="ARBA" id="ARBA00023015"/>
    </source>
</evidence>
<dbReference type="PANTHER" id="PTHR10015:SF206">
    <property type="entry name" value="HSF-TYPE DNA-BINDING DOMAIN-CONTAINING PROTEIN"/>
    <property type="match status" value="1"/>
</dbReference>
<organism evidence="9">
    <name type="scientific">Octactis speculum</name>
    <dbReference type="NCBI Taxonomy" id="3111310"/>
    <lineage>
        <taxon>Eukaryota</taxon>
        <taxon>Sar</taxon>
        <taxon>Stramenopiles</taxon>
        <taxon>Ochrophyta</taxon>
        <taxon>Dictyochophyceae</taxon>
        <taxon>Dictyochales</taxon>
        <taxon>Dictyochaceae</taxon>
        <taxon>Octactis</taxon>
    </lineage>
</organism>
<gene>
    <name evidence="9" type="ORF">DSPE1174_LOCUS1213</name>
</gene>
<comment type="similarity">
    <text evidence="6">Belongs to the HSF family.</text>
</comment>
<keyword evidence="2" id="KW-0805">Transcription regulation</keyword>
<protein>
    <recommendedName>
        <fullName evidence="8">HSF-type DNA-binding domain-containing protein</fullName>
    </recommendedName>
</protein>
<feature type="compositionally biased region" description="Polar residues" evidence="7">
    <location>
        <begin position="298"/>
        <end position="335"/>
    </location>
</feature>
<dbReference type="SUPFAM" id="SSF46785">
    <property type="entry name" value="Winged helix' DNA-binding domain"/>
    <property type="match status" value="1"/>
</dbReference>
<name>A0A7S2F3P3_9STRA</name>
<evidence type="ECO:0000256" key="4">
    <source>
        <dbReference type="ARBA" id="ARBA00023163"/>
    </source>
</evidence>
<dbReference type="FunFam" id="1.10.10.10:FF:000027">
    <property type="entry name" value="Heat shock transcription factor 1"/>
    <property type="match status" value="1"/>
</dbReference>